<dbReference type="EC" id="2.7.7.7" evidence="1"/>
<comment type="subunit">
    <text evidence="3">DNA polymerase III contains a core (composed of alpha, epsilon and theta chains) that associates with a tau subunit. This core dimerizes to form the POLIII' complex. PolIII' associates with the gamma complex (composed of gamma, delta, delta', psi and chi chains) and with the beta chain to form the complete DNA polymerase III complex.</text>
</comment>
<dbReference type="GO" id="GO:0003677">
    <property type="term" value="F:DNA binding"/>
    <property type="evidence" value="ECO:0007669"/>
    <property type="project" value="InterPro"/>
</dbReference>
<dbReference type="InterPro" id="IPR000305">
    <property type="entry name" value="GIY-YIG_endonuc"/>
</dbReference>
<dbReference type="PANTHER" id="PTHR30231:SF37">
    <property type="entry name" value="EXODEOXYRIBONUCLEASE 10"/>
    <property type="match status" value="1"/>
</dbReference>
<evidence type="ECO:0000256" key="1">
    <source>
        <dbReference type="ARBA" id="ARBA00012417"/>
    </source>
</evidence>
<dbReference type="SUPFAM" id="SSF53098">
    <property type="entry name" value="Ribonuclease H-like"/>
    <property type="match status" value="1"/>
</dbReference>
<dbReference type="FunFam" id="3.30.420.10:FF:000045">
    <property type="entry name" value="3'-5' exonuclease DinG"/>
    <property type="match status" value="1"/>
</dbReference>
<dbReference type="Gene3D" id="3.40.1440.10">
    <property type="entry name" value="GIY-YIG endonuclease"/>
    <property type="match status" value="1"/>
</dbReference>
<name>A0A2U8GVL5_9RHOO</name>
<dbReference type="NCBIfam" id="TIGR00573">
    <property type="entry name" value="dnaq"/>
    <property type="match status" value="1"/>
</dbReference>
<dbReference type="SMART" id="SM00479">
    <property type="entry name" value="EXOIII"/>
    <property type="match status" value="1"/>
</dbReference>
<dbReference type="InterPro" id="IPR036397">
    <property type="entry name" value="RNaseH_sf"/>
</dbReference>
<dbReference type="GO" id="GO:0045004">
    <property type="term" value="P:DNA replication proofreading"/>
    <property type="evidence" value="ECO:0007669"/>
    <property type="project" value="TreeGrafter"/>
</dbReference>
<feature type="domain" description="GIY-YIG" evidence="5">
    <location>
        <begin position="201"/>
        <end position="287"/>
    </location>
</feature>
<dbReference type="EMBL" id="CP022187">
    <property type="protein sequence ID" value="AWI77767.1"/>
    <property type="molecule type" value="Genomic_DNA"/>
</dbReference>
<organism evidence="6 7">
    <name type="scientific">Parazoarcus communis</name>
    <dbReference type="NCBI Taxonomy" id="41977"/>
    <lineage>
        <taxon>Bacteria</taxon>
        <taxon>Pseudomonadati</taxon>
        <taxon>Pseudomonadota</taxon>
        <taxon>Betaproteobacteria</taxon>
        <taxon>Rhodocyclales</taxon>
        <taxon>Zoogloeaceae</taxon>
        <taxon>Parazoarcus</taxon>
    </lineage>
</organism>
<dbReference type="GO" id="GO:0005829">
    <property type="term" value="C:cytosol"/>
    <property type="evidence" value="ECO:0007669"/>
    <property type="project" value="TreeGrafter"/>
</dbReference>
<accession>A0A2U8GVL5</accession>
<dbReference type="InterPro" id="IPR035901">
    <property type="entry name" value="GIY-YIG_endonuc_sf"/>
</dbReference>
<dbReference type="InterPro" id="IPR006054">
    <property type="entry name" value="DnaQ"/>
</dbReference>
<evidence type="ECO:0000313" key="6">
    <source>
        <dbReference type="EMBL" id="AWI77767.1"/>
    </source>
</evidence>
<dbReference type="CDD" id="cd06127">
    <property type="entry name" value="DEDDh"/>
    <property type="match status" value="1"/>
</dbReference>
<dbReference type="GO" id="GO:0008408">
    <property type="term" value="F:3'-5' exonuclease activity"/>
    <property type="evidence" value="ECO:0007669"/>
    <property type="project" value="TreeGrafter"/>
</dbReference>
<comment type="catalytic activity">
    <reaction evidence="4">
        <text>DNA(n) + a 2'-deoxyribonucleoside 5'-triphosphate = DNA(n+1) + diphosphate</text>
        <dbReference type="Rhea" id="RHEA:22508"/>
        <dbReference type="Rhea" id="RHEA-COMP:17339"/>
        <dbReference type="Rhea" id="RHEA-COMP:17340"/>
        <dbReference type="ChEBI" id="CHEBI:33019"/>
        <dbReference type="ChEBI" id="CHEBI:61560"/>
        <dbReference type="ChEBI" id="CHEBI:173112"/>
        <dbReference type="EC" id="2.7.7.7"/>
    </reaction>
</comment>
<evidence type="ECO:0000259" key="5">
    <source>
        <dbReference type="PROSITE" id="PS50164"/>
    </source>
</evidence>
<comment type="function">
    <text evidence="2">DNA polymerase III is a complex, multichain enzyme responsible for most of the replicative synthesis in bacteria. The epsilon subunit contain the editing function and is a proofreading 3'-5' exonuclease.</text>
</comment>
<dbReference type="SMART" id="SM00465">
    <property type="entry name" value="GIYc"/>
    <property type="match status" value="1"/>
</dbReference>
<dbReference type="Pfam" id="PF00929">
    <property type="entry name" value="RNase_T"/>
    <property type="match status" value="1"/>
</dbReference>
<dbReference type="PROSITE" id="PS50164">
    <property type="entry name" value="GIY_YIG"/>
    <property type="match status" value="1"/>
</dbReference>
<dbReference type="InterPro" id="IPR047296">
    <property type="entry name" value="GIY-YIG_UvrC_Cho"/>
</dbReference>
<dbReference type="SUPFAM" id="SSF82771">
    <property type="entry name" value="GIY-YIG endonuclease"/>
    <property type="match status" value="1"/>
</dbReference>
<reference evidence="6 7" key="1">
    <citation type="submission" date="2017-06" db="EMBL/GenBank/DDBJ databases">
        <title>Azoarcus.</title>
        <authorList>
            <person name="Woo J.-H."/>
            <person name="Kim H.-S."/>
        </authorList>
    </citation>
    <scope>NUCLEOTIDE SEQUENCE [LARGE SCALE GENOMIC DNA]</scope>
    <source>
        <strain evidence="6 7">TSPY31</strain>
    </source>
</reference>
<keyword evidence="7" id="KW-1185">Reference proteome</keyword>
<evidence type="ECO:0000313" key="7">
    <source>
        <dbReference type="Proteomes" id="UP000244930"/>
    </source>
</evidence>
<dbReference type="Proteomes" id="UP000244930">
    <property type="component" value="Chromosome"/>
</dbReference>
<dbReference type="InterPro" id="IPR012337">
    <property type="entry name" value="RNaseH-like_sf"/>
</dbReference>
<dbReference type="GO" id="GO:0003887">
    <property type="term" value="F:DNA-directed DNA polymerase activity"/>
    <property type="evidence" value="ECO:0007669"/>
    <property type="project" value="UniProtKB-EC"/>
</dbReference>
<protein>
    <recommendedName>
        <fullName evidence="1">DNA-directed DNA polymerase</fullName>
        <ecNumber evidence="1">2.7.7.7</ecNumber>
    </recommendedName>
</protein>
<evidence type="ECO:0000256" key="2">
    <source>
        <dbReference type="ARBA" id="ARBA00025483"/>
    </source>
</evidence>
<gene>
    <name evidence="6" type="ORF">CEW83_15760</name>
</gene>
<evidence type="ECO:0000256" key="4">
    <source>
        <dbReference type="ARBA" id="ARBA00049244"/>
    </source>
</evidence>
<evidence type="ECO:0000256" key="3">
    <source>
        <dbReference type="ARBA" id="ARBA00026073"/>
    </source>
</evidence>
<dbReference type="KEGG" id="acom:CEW83_15760"/>
<proteinExistence type="predicted"/>
<sequence length="474" mass="52103">MSLPERLAFVDLETTGANLQRDGITEIAIIRVEHGRVVERWESLVNPGRSIPATIQSFIGITDEMVADAPAFAALADAVAALLEGCVFVAHNARFDYGFLKNAFAGLGRSLDAPVLCTIKLSRALYPEFHRHGLDALIERHGLACGARHRAMGDTDALWQFVQLVEQSFPAETLQQAVTRAMKAPARPPGLPEGAIEGMPPSPGVYLFFGTEAAPEGGRPDLPIYIGKSVNLRTRVMEHFSAATRKGKEAELARQVRRVDWIETAGELGALLLEADLVKTRQPLHNRLLRASEETFALRMVPGRKRPPVLERVRIAETDPRDWEGLYGAFRNRKEAENLLRELAQAYQLCPRRLGIEPGSSGPCMAFGMKRCAGVCAGRESFEAHDTRLLGALGSARLKPWPWPGAVVLPEVHEASGRAAFHVVDHWCHLGSVETRDEVAAVLDSVQPRFELDTYRILSRWLGAAENLASAEPL</sequence>
<dbReference type="InterPro" id="IPR013520">
    <property type="entry name" value="Ribonucl_H"/>
</dbReference>
<dbReference type="Gene3D" id="3.30.420.10">
    <property type="entry name" value="Ribonuclease H-like superfamily/Ribonuclease H"/>
    <property type="match status" value="1"/>
</dbReference>
<dbReference type="CDD" id="cd10434">
    <property type="entry name" value="GIY-YIG_UvrC_Cho"/>
    <property type="match status" value="1"/>
</dbReference>
<dbReference type="PANTHER" id="PTHR30231">
    <property type="entry name" value="DNA POLYMERASE III SUBUNIT EPSILON"/>
    <property type="match status" value="1"/>
</dbReference>
<dbReference type="AlphaFoldDB" id="A0A2U8GVL5"/>
<dbReference type="GO" id="GO:0006289">
    <property type="term" value="P:nucleotide-excision repair"/>
    <property type="evidence" value="ECO:0007669"/>
    <property type="project" value="InterPro"/>
</dbReference>